<dbReference type="PROSITE" id="PS00211">
    <property type="entry name" value="ABC_TRANSPORTER_1"/>
    <property type="match status" value="1"/>
</dbReference>
<dbReference type="CDD" id="cd18551">
    <property type="entry name" value="ABC_6TM_LmrA_like"/>
    <property type="match status" value="1"/>
</dbReference>
<keyword evidence="5" id="KW-0547">Nucleotide-binding</keyword>
<dbReference type="AlphaFoldDB" id="G5D8X3"/>
<feature type="domain" description="ABC transmembrane type-1" evidence="11">
    <location>
        <begin position="44"/>
        <end position="322"/>
    </location>
</feature>
<evidence type="ECO:0000313" key="12">
    <source>
        <dbReference type="EMBL" id="AEP18658.1"/>
    </source>
</evidence>
<evidence type="ECO:0000256" key="6">
    <source>
        <dbReference type="ARBA" id="ARBA00022840"/>
    </source>
</evidence>
<dbReference type="FunFam" id="3.40.50.300:FF:000221">
    <property type="entry name" value="Multidrug ABC transporter ATP-binding protein"/>
    <property type="match status" value="1"/>
</dbReference>
<evidence type="ECO:0000256" key="5">
    <source>
        <dbReference type="ARBA" id="ARBA00022741"/>
    </source>
</evidence>
<keyword evidence="2" id="KW-0813">Transport</keyword>
<feature type="transmembrane region" description="Helical" evidence="9">
    <location>
        <begin position="81"/>
        <end position="102"/>
    </location>
</feature>
<dbReference type="SUPFAM" id="SSF52540">
    <property type="entry name" value="P-loop containing nucleoside triphosphate hydrolases"/>
    <property type="match status" value="1"/>
</dbReference>
<proteinExistence type="predicted"/>
<dbReference type="PANTHER" id="PTHR43394">
    <property type="entry name" value="ATP-DEPENDENT PERMEASE MDL1, MITOCHONDRIAL"/>
    <property type="match status" value="1"/>
</dbReference>
<keyword evidence="3" id="KW-1003">Cell membrane</keyword>
<dbReference type="GO" id="GO:0016887">
    <property type="term" value="F:ATP hydrolysis activity"/>
    <property type="evidence" value="ECO:0007669"/>
    <property type="project" value="InterPro"/>
</dbReference>
<dbReference type="EMBL" id="JN596952">
    <property type="protein sequence ID" value="AEP18658.1"/>
    <property type="molecule type" value="Genomic_DNA"/>
</dbReference>
<evidence type="ECO:0000259" key="11">
    <source>
        <dbReference type="PROSITE" id="PS50929"/>
    </source>
</evidence>
<feature type="transmembrane region" description="Helical" evidence="9">
    <location>
        <begin position="259"/>
        <end position="281"/>
    </location>
</feature>
<keyword evidence="6 13" id="KW-0067">ATP-binding</keyword>
<gene>
    <name evidence="13" type="ORF">D9T17_09820</name>
</gene>
<dbReference type="Pfam" id="PF00664">
    <property type="entry name" value="ABC_membrane"/>
    <property type="match status" value="1"/>
</dbReference>
<dbReference type="GO" id="GO:0005886">
    <property type="term" value="C:plasma membrane"/>
    <property type="evidence" value="ECO:0007669"/>
    <property type="project" value="UniProtKB-SubCell"/>
</dbReference>
<dbReference type="InterPro" id="IPR039421">
    <property type="entry name" value="Type_1_exporter"/>
</dbReference>
<feature type="domain" description="ABC transporter" evidence="10">
    <location>
        <begin position="356"/>
        <end position="592"/>
    </location>
</feature>
<name>G5D8X3_LYSEN</name>
<dbReference type="InterPro" id="IPR027417">
    <property type="entry name" value="P-loop_NTPase"/>
</dbReference>
<evidence type="ECO:0000256" key="1">
    <source>
        <dbReference type="ARBA" id="ARBA00004651"/>
    </source>
</evidence>
<dbReference type="PROSITE" id="PS50929">
    <property type="entry name" value="ABC_TM1F"/>
    <property type="match status" value="1"/>
</dbReference>
<evidence type="ECO:0000259" key="10">
    <source>
        <dbReference type="PROSITE" id="PS50893"/>
    </source>
</evidence>
<dbReference type="InterPro" id="IPR011527">
    <property type="entry name" value="ABC1_TM_dom"/>
</dbReference>
<evidence type="ECO:0000313" key="14">
    <source>
        <dbReference type="Proteomes" id="UP000275910"/>
    </source>
</evidence>
<dbReference type="InterPro" id="IPR003593">
    <property type="entry name" value="AAA+_ATPase"/>
</dbReference>
<keyword evidence="8 9" id="KW-0472">Membrane</keyword>
<feature type="transmembrane region" description="Helical" evidence="9">
    <location>
        <begin position="156"/>
        <end position="175"/>
    </location>
</feature>
<evidence type="ECO:0000256" key="9">
    <source>
        <dbReference type="SAM" id="Phobius"/>
    </source>
</evidence>
<keyword evidence="7 9" id="KW-1133">Transmembrane helix</keyword>
<dbReference type="InterPro" id="IPR017871">
    <property type="entry name" value="ABC_transporter-like_CS"/>
</dbReference>
<dbReference type="SUPFAM" id="SSF90123">
    <property type="entry name" value="ABC transporter transmembrane region"/>
    <property type="match status" value="1"/>
</dbReference>
<evidence type="ECO:0000256" key="7">
    <source>
        <dbReference type="ARBA" id="ARBA00022989"/>
    </source>
</evidence>
<keyword evidence="4 9" id="KW-0812">Transmembrane</keyword>
<accession>G5D8X3</accession>
<dbReference type="GO" id="GO:0015421">
    <property type="term" value="F:ABC-type oligopeptide transporter activity"/>
    <property type="evidence" value="ECO:0007669"/>
    <property type="project" value="TreeGrafter"/>
</dbReference>
<feature type="transmembrane region" description="Helical" evidence="9">
    <location>
        <begin position="287"/>
        <end position="307"/>
    </location>
</feature>
<dbReference type="Pfam" id="PF00005">
    <property type="entry name" value="ABC_tran"/>
    <property type="match status" value="1"/>
</dbReference>
<dbReference type="PANTHER" id="PTHR43394:SF1">
    <property type="entry name" value="ATP-BINDING CASSETTE SUB-FAMILY B MEMBER 10, MITOCHONDRIAL"/>
    <property type="match status" value="1"/>
</dbReference>
<evidence type="ECO:0000256" key="3">
    <source>
        <dbReference type="ARBA" id="ARBA00022475"/>
    </source>
</evidence>
<dbReference type="Gene3D" id="3.40.50.300">
    <property type="entry name" value="P-loop containing nucleotide triphosphate hydrolases"/>
    <property type="match status" value="1"/>
</dbReference>
<sequence length="606" mass="65477">MLRGLATFAAFRDQGQTVSEQKTTRNHLWRLIRRGRPSVAASSVALLAALASVAGSLWFPIQTKHLIDRFDGGGIELQQVLLVAAALVGGAAAGALSAYMLARIGYQVVAELRAALVDKLLRLPVASFDKESSGERVSRVIRDCEAISELITKQTVNLVTGVLLLAGSIVVLLLLDVPLTLTLLGSVVAAFAVMIPIAFLLDGLSRRTQDRVARISGILTHIFQEIRLVKAFTAEAQERRRSVAEIEDLKRLGLKTARVNVALEPVMSLAMTIAIIIILVYGAARVAAGEISVGTLTAFILYIFNVVNPLAQLTNFTAELQKAKGASVRIAAIFDEAEEEKKTSAQPAPHSPGGVLEFRDVSFAYAGRDTTVLNGIDLLFEPGTTTALVGASGSGKTTILSLIERFYEPSSGQILYDGRPIADYPLQQWRGGIGYVAQSAPVMPGSVRDNIAYGLSGEFTDDQVRSAAERAGALDFIERMPQGLDTVLIEQGNNLSGGQRQRIAIARMFLRDPDLLILDEATSNLDSETEHQVRLALEALMRGRTNIIVAHRLSTVIHAQRICFLEAGRISGIGNHGELLASHPYYARLVQRQFQQPVEAEPMEAG</sequence>
<dbReference type="SMART" id="SM00382">
    <property type="entry name" value="AAA"/>
    <property type="match status" value="1"/>
</dbReference>
<organism evidence="12">
    <name type="scientific">Lysobacter enzymogenes</name>
    <dbReference type="NCBI Taxonomy" id="69"/>
    <lineage>
        <taxon>Bacteria</taxon>
        <taxon>Pseudomonadati</taxon>
        <taxon>Pseudomonadota</taxon>
        <taxon>Gammaproteobacteria</taxon>
        <taxon>Lysobacterales</taxon>
        <taxon>Lysobacteraceae</taxon>
        <taxon>Lysobacter</taxon>
    </lineage>
</organism>
<reference evidence="13 14" key="2">
    <citation type="submission" date="2018-10" db="EMBL/GenBank/DDBJ databases">
        <title>The genome of Lysobacter enzymogenes OH11.</title>
        <authorList>
            <person name="Liu F."/>
            <person name="Zhao Y."/>
            <person name="Qian G."/>
            <person name="Chen Y."/>
            <person name="Xu H."/>
        </authorList>
    </citation>
    <scope>NUCLEOTIDE SEQUENCE [LARGE SCALE GENOMIC DNA]</scope>
    <source>
        <strain evidence="13 14">OH11</strain>
    </source>
</reference>
<feature type="transmembrane region" description="Helical" evidence="9">
    <location>
        <begin position="39"/>
        <end position="61"/>
    </location>
</feature>
<evidence type="ECO:0000256" key="8">
    <source>
        <dbReference type="ARBA" id="ARBA00023136"/>
    </source>
</evidence>
<dbReference type="EMBL" id="RCTY01000023">
    <property type="protein sequence ID" value="ROU07254.1"/>
    <property type="molecule type" value="Genomic_DNA"/>
</dbReference>
<evidence type="ECO:0000256" key="4">
    <source>
        <dbReference type="ARBA" id="ARBA00022692"/>
    </source>
</evidence>
<protein>
    <submittedName>
        <fullName evidence="13">ABC transporter ATP-binding protein</fullName>
    </submittedName>
    <submittedName>
        <fullName evidence="12">Efflux transporter</fullName>
    </submittedName>
</protein>
<evidence type="ECO:0000313" key="13">
    <source>
        <dbReference type="EMBL" id="ROU07254.1"/>
    </source>
</evidence>
<dbReference type="GO" id="GO:0005524">
    <property type="term" value="F:ATP binding"/>
    <property type="evidence" value="ECO:0007669"/>
    <property type="project" value="UniProtKB-KW"/>
</dbReference>
<feature type="transmembrane region" description="Helical" evidence="9">
    <location>
        <begin position="181"/>
        <end position="201"/>
    </location>
</feature>
<dbReference type="Proteomes" id="UP000275910">
    <property type="component" value="Unassembled WGS sequence"/>
</dbReference>
<reference evidence="12" key="1">
    <citation type="journal article" date="2011" name="Antimicrob. Agents Chemother.">
        <title>Identification and Characterization of the Anti-Methicillin-Resistant Staphylococcus aureus WAP-8294A2 Biosynthetic Gene Cluster from Lysobacter enzymogenes OH11.</title>
        <authorList>
            <person name="Zhang W."/>
            <person name="Li Y."/>
            <person name="Qian G."/>
            <person name="Wang Y."/>
            <person name="Chen H."/>
            <person name="Li Y.Z."/>
            <person name="Liu F."/>
            <person name="Shen Y."/>
            <person name="Du L."/>
        </authorList>
    </citation>
    <scope>NUCLEOTIDE SEQUENCE</scope>
    <source>
        <strain evidence="12">OH11</strain>
    </source>
</reference>
<dbReference type="InterPro" id="IPR036640">
    <property type="entry name" value="ABC1_TM_sf"/>
</dbReference>
<dbReference type="Gene3D" id="1.20.1560.10">
    <property type="entry name" value="ABC transporter type 1, transmembrane domain"/>
    <property type="match status" value="1"/>
</dbReference>
<evidence type="ECO:0000256" key="2">
    <source>
        <dbReference type="ARBA" id="ARBA00022448"/>
    </source>
</evidence>
<comment type="subcellular location">
    <subcellularLocation>
        <location evidence="1">Cell membrane</location>
        <topology evidence="1">Multi-pass membrane protein</topology>
    </subcellularLocation>
</comment>
<dbReference type="InterPro" id="IPR003439">
    <property type="entry name" value="ABC_transporter-like_ATP-bd"/>
</dbReference>
<dbReference type="PROSITE" id="PS50893">
    <property type="entry name" value="ABC_TRANSPORTER_2"/>
    <property type="match status" value="1"/>
</dbReference>